<dbReference type="STRING" id="44576.SAMN05421881_101645"/>
<dbReference type="Pfam" id="PF02620">
    <property type="entry name" value="YceD"/>
    <property type="match status" value="1"/>
</dbReference>
<keyword evidence="4" id="KW-0690">Ribosome biogenesis</keyword>
<dbReference type="Proteomes" id="UP000198640">
    <property type="component" value="Unassembled WGS sequence"/>
</dbReference>
<reference evidence="6 7" key="1">
    <citation type="submission" date="2016-10" db="EMBL/GenBank/DDBJ databases">
        <authorList>
            <person name="de Groot N.N."/>
        </authorList>
    </citation>
    <scope>NUCLEOTIDE SEQUENCE [LARGE SCALE GENOMIC DNA]</scope>
    <source>
        <strain evidence="6 7">Nm1</strain>
    </source>
</reference>
<keyword evidence="7" id="KW-1185">Reference proteome</keyword>
<evidence type="ECO:0000256" key="1">
    <source>
        <dbReference type="ARBA" id="ARBA00002868"/>
    </source>
</evidence>
<comment type="similarity">
    <text evidence="2">Belongs to the DUF177 domain family.</text>
</comment>
<dbReference type="InterPro" id="IPR003772">
    <property type="entry name" value="YceD"/>
</dbReference>
<proteinExistence type="inferred from homology"/>
<dbReference type="RefSeq" id="WP_090413211.1">
    <property type="nucleotide sequence ID" value="NZ_FNOY01000016.1"/>
</dbReference>
<name>A0A1H3GRM8_9PROT</name>
<evidence type="ECO:0000256" key="5">
    <source>
        <dbReference type="ARBA" id="ARBA00031841"/>
    </source>
</evidence>
<evidence type="ECO:0000256" key="3">
    <source>
        <dbReference type="ARBA" id="ARBA00015716"/>
    </source>
</evidence>
<dbReference type="AlphaFoldDB" id="A0A1H3GRM8"/>
<accession>A0A1H3GRM8</accession>
<evidence type="ECO:0000256" key="2">
    <source>
        <dbReference type="ARBA" id="ARBA00010740"/>
    </source>
</evidence>
<dbReference type="GO" id="GO:0005829">
    <property type="term" value="C:cytosol"/>
    <property type="evidence" value="ECO:0007669"/>
    <property type="project" value="TreeGrafter"/>
</dbReference>
<evidence type="ECO:0000313" key="6">
    <source>
        <dbReference type="EMBL" id="SDY05973.1"/>
    </source>
</evidence>
<dbReference type="OrthoDB" id="5297600at2"/>
<protein>
    <recommendedName>
        <fullName evidence="3">Large ribosomal RNA subunit accumulation protein YceD</fullName>
    </recommendedName>
    <alternativeName>
        <fullName evidence="5">23S rRNA accumulation protein YceD</fullName>
    </alternativeName>
</protein>
<dbReference type="PANTHER" id="PTHR38099">
    <property type="entry name" value="LARGE RIBOSOMAL RNA SUBUNIT ACCUMULATION PROTEIN YCED"/>
    <property type="match status" value="1"/>
</dbReference>
<evidence type="ECO:0000313" key="7">
    <source>
        <dbReference type="Proteomes" id="UP000198640"/>
    </source>
</evidence>
<dbReference type="GO" id="GO:0042254">
    <property type="term" value="P:ribosome biogenesis"/>
    <property type="evidence" value="ECO:0007669"/>
    <property type="project" value="UniProtKB-KW"/>
</dbReference>
<gene>
    <name evidence="6" type="ORF">SAMN05421881_101645</name>
</gene>
<dbReference type="EMBL" id="FNOY01000016">
    <property type="protein sequence ID" value="SDY05973.1"/>
    <property type="molecule type" value="Genomic_DNA"/>
</dbReference>
<organism evidence="6 7">
    <name type="scientific">Nitrosomonas halophila</name>
    <dbReference type="NCBI Taxonomy" id="44576"/>
    <lineage>
        <taxon>Bacteria</taxon>
        <taxon>Pseudomonadati</taxon>
        <taxon>Pseudomonadota</taxon>
        <taxon>Betaproteobacteria</taxon>
        <taxon>Nitrosomonadales</taxon>
        <taxon>Nitrosomonadaceae</taxon>
        <taxon>Nitrosomonas</taxon>
    </lineage>
</organism>
<dbReference type="InterPro" id="IPR039255">
    <property type="entry name" value="YceD_bac"/>
</dbReference>
<dbReference type="PANTHER" id="PTHR38099:SF1">
    <property type="entry name" value="LARGE RIBOSOMAL RNA SUBUNIT ACCUMULATION PROTEIN YCED"/>
    <property type="match status" value="1"/>
</dbReference>
<sequence length="165" mass="18563">MSDQLVIDTLDFVRNAGSLRGRVCPCDLERLQDYLTDKAGELVYSIEGLFDHQDRPMLRIAVSGTVNLSCQRCLEQLEHALELESELLLARNEDELCRYDEDVTVDAIMASTALDILTLIEDEIILSLPNSPRHQDIACLTTSKLEIYRAVTDEHPFAALATLKQ</sequence>
<evidence type="ECO:0000256" key="4">
    <source>
        <dbReference type="ARBA" id="ARBA00022517"/>
    </source>
</evidence>
<comment type="function">
    <text evidence="1">Plays a role in synthesis, processing and/or stability of 23S rRNA.</text>
</comment>